<feature type="non-terminal residue" evidence="1">
    <location>
        <position position="1"/>
    </location>
</feature>
<evidence type="ECO:0000313" key="1">
    <source>
        <dbReference type="EMBL" id="KDO70029.1"/>
    </source>
</evidence>
<dbReference type="Proteomes" id="UP000027120">
    <property type="component" value="Unassembled WGS sequence"/>
</dbReference>
<organism evidence="1 2">
    <name type="scientific">Citrus sinensis</name>
    <name type="common">Sweet orange</name>
    <name type="synonym">Citrus aurantium var. sinensis</name>
    <dbReference type="NCBI Taxonomy" id="2711"/>
    <lineage>
        <taxon>Eukaryota</taxon>
        <taxon>Viridiplantae</taxon>
        <taxon>Streptophyta</taxon>
        <taxon>Embryophyta</taxon>
        <taxon>Tracheophyta</taxon>
        <taxon>Spermatophyta</taxon>
        <taxon>Magnoliopsida</taxon>
        <taxon>eudicotyledons</taxon>
        <taxon>Gunneridae</taxon>
        <taxon>Pentapetalae</taxon>
        <taxon>rosids</taxon>
        <taxon>malvids</taxon>
        <taxon>Sapindales</taxon>
        <taxon>Rutaceae</taxon>
        <taxon>Aurantioideae</taxon>
        <taxon>Citrus</taxon>
    </lineage>
</organism>
<proteinExistence type="predicted"/>
<dbReference type="AlphaFoldDB" id="A0A067FRM0"/>
<dbReference type="EMBL" id="KK784891">
    <property type="protein sequence ID" value="KDO70029.1"/>
    <property type="molecule type" value="Genomic_DNA"/>
</dbReference>
<reference evidence="1 2" key="1">
    <citation type="submission" date="2014-04" db="EMBL/GenBank/DDBJ databases">
        <authorList>
            <consortium name="International Citrus Genome Consortium"/>
            <person name="Gmitter F."/>
            <person name="Chen C."/>
            <person name="Farmerie W."/>
            <person name="Harkins T."/>
            <person name="Desany B."/>
            <person name="Mohiuddin M."/>
            <person name="Kodira C."/>
            <person name="Borodovsky M."/>
            <person name="Lomsadze A."/>
            <person name="Burns P."/>
            <person name="Jenkins J."/>
            <person name="Prochnik S."/>
            <person name="Shu S."/>
            <person name="Chapman J."/>
            <person name="Pitluck S."/>
            <person name="Schmutz J."/>
            <person name="Rokhsar D."/>
        </authorList>
    </citation>
    <scope>NUCLEOTIDE SEQUENCE</scope>
</reference>
<sequence>SHVLDCCQWSLMHQKTEYLTSSLMWQKCYSLSFPLLTSLWWRKQSVPVWLSSLRIQMLMSVFLPLKPFSRLIM</sequence>
<evidence type="ECO:0000313" key="2">
    <source>
        <dbReference type="Proteomes" id="UP000027120"/>
    </source>
</evidence>
<gene>
    <name evidence="1" type="ORF">CISIN_1g0068981mg</name>
</gene>
<keyword evidence="2" id="KW-1185">Reference proteome</keyword>
<accession>A0A067FRM0</accession>
<protein>
    <submittedName>
        <fullName evidence="1">Uncharacterized protein</fullName>
    </submittedName>
</protein>
<name>A0A067FRM0_CITSI</name>